<evidence type="ECO:0000256" key="5">
    <source>
        <dbReference type="ARBA" id="ARBA00023136"/>
    </source>
</evidence>
<protein>
    <submittedName>
        <fullName evidence="9">Predicted arabinose efflux permease, MFS family</fullName>
    </submittedName>
</protein>
<feature type="region of interest" description="Disordered" evidence="6">
    <location>
        <begin position="401"/>
        <end position="495"/>
    </location>
</feature>
<feature type="domain" description="Major facilitator superfamily (MFS) profile" evidence="8">
    <location>
        <begin position="13"/>
        <end position="398"/>
    </location>
</feature>
<dbReference type="AlphaFoldDB" id="A0A239H616"/>
<reference evidence="10" key="1">
    <citation type="submission" date="2017-06" db="EMBL/GenBank/DDBJ databases">
        <authorList>
            <person name="Varghese N."/>
            <person name="Submissions S."/>
        </authorList>
    </citation>
    <scope>NUCLEOTIDE SEQUENCE [LARGE SCALE GENOMIC DNA]</scope>
    <source>
        <strain evidence="10">JCM 23211</strain>
    </source>
</reference>
<name>A0A239H616_9NOCA</name>
<feature type="transmembrane region" description="Helical" evidence="7">
    <location>
        <begin position="311"/>
        <end position="333"/>
    </location>
</feature>
<evidence type="ECO:0000313" key="10">
    <source>
        <dbReference type="Proteomes" id="UP000198327"/>
    </source>
</evidence>
<accession>A0A239H616</accession>
<dbReference type="InterPro" id="IPR050189">
    <property type="entry name" value="MFS_Efflux_Transporters"/>
</dbReference>
<dbReference type="CDD" id="cd17325">
    <property type="entry name" value="MFS_MdtG_SLC18_like"/>
    <property type="match status" value="1"/>
</dbReference>
<keyword evidence="2" id="KW-1003">Cell membrane</keyword>
<dbReference type="InterPro" id="IPR011701">
    <property type="entry name" value="MFS"/>
</dbReference>
<dbReference type="SUPFAM" id="SSF103473">
    <property type="entry name" value="MFS general substrate transporter"/>
    <property type="match status" value="1"/>
</dbReference>
<feature type="transmembrane region" description="Helical" evidence="7">
    <location>
        <begin position="256"/>
        <end position="275"/>
    </location>
</feature>
<evidence type="ECO:0000256" key="6">
    <source>
        <dbReference type="SAM" id="MobiDB-lite"/>
    </source>
</evidence>
<dbReference type="RefSeq" id="WP_089245692.1">
    <property type="nucleotide sequence ID" value="NZ_FZOW01000005.1"/>
</dbReference>
<feature type="transmembrane region" description="Helical" evidence="7">
    <location>
        <begin position="12"/>
        <end position="35"/>
    </location>
</feature>
<evidence type="ECO:0000256" key="7">
    <source>
        <dbReference type="SAM" id="Phobius"/>
    </source>
</evidence>
<gene>
    <name evidence="9" type="ORF">SAMN05421642_10599</name>
</gene>
<feature type="transmembrane region" description="Helical" evidence="7">
    <location>
        <begin position="138"/>
        <end position="162"/>
    </location>
</feature>
<feature type="compositionally biased region" description="Low complexity" evidence="6">
    <location>
        <begin position="474"/>
        <end position="495"/>
    </location>
</feature>
<organism evidence="9 10">
    <name type="scientific">Rhodococcoides kyotonense</name>
    <dbReference type="NCBI Taxonomy" id="398843"/>
    <lineage>
        <taxon>Bacteria</taxon>
        <taxon>Bacillati</taxon>
        <taxon>Actinomycetota</taxon>
        <taxon>Actinomycetes</taxon>
        <taxon>Mycobacteriales</taxon>
        <taxon>Nocardiaceae</taxon>
        <taxon>Rhodococcoides</taxon>
    </lineage>
</organism>
<evidence type="ECO:0000256" key="4">
    <source>
        <dbReference type="ARBA" id="ARBA00022989"/>
    </source>
</evidence>
<feature type="transmembrane region" description="Helical" evidence="7">
    <location>
        <begin position="79"/>
        <end position="98"/>
    </location>
</feature>
<dbReference type="GO" id="GO:0005886">
    <property type="term" value="C:plasma membrane"/>
    <property type="evidence" value="ECO:0007669"/>
    <property type="project" value="UniProtKB-SubCell"/>
</dbReference>
<dbReference type="InterPro" id="IPR036259">
    <property type="entry name" value="MFS_trans_sf"/>
</dbReference>
<dbReference type="PROSITE" id="PS50850">
    <property type="entry name" value="MFS"/>
    <property type="match status" value="1"/>
</dbReference>
<evidence type="ECO:0000256" key="2">
    <source>
        <dbReference type="ARBA" id="ARBA00022475"/>
    </source>
</evidence>
<dbReference type="Gene3D" id="1.20.1250.20">
    <property type="entry name" value="MFS general substrate transporter like domains"/>
    <property type="match status" value="2"/>
</dbReference>
<proteinExistence type="predicted"/>
<dbReference type="PANTHER" id="PTHR43124:SF3">
    <property type="entry name" value="CHLORAMPHENICOL EFFLUX PUMP RV0191"/>
    <property type="match status" value="1"/>
</dbReference>
<dbReference type="OrthoDB" id="9793283at2"/>
<dbReference type="PRINTS" id="PR01035">
    <property type="entry name" value="TCRTETA"/>
</dbReference>
<feature type="transmembrane region" description="Helical" evidence="7">
    <location>
        <begin position="47"/>
        <end position="67"/>
    </location>
</feature>
<feature type="compositionally biased region" description="Polar residues" evidence="6">
    <location>
        <begin position="441"/>
        <end position="452"/>
    </location>
</feature>
<feature type="transmembrane region" description="Helical" evidence="7">
    <location>
        <begin position="104"/>
        <end position="126"/>
    </location>
</feature>
<dbReference type="InterPro" id="IPR001958">
    <property type="entry name" value="Tet-R_TetA/multi-R_MdtG-like"/>
</dbReference>
<feature type="transmembrane region" description="Helical" evidence="7">
    <location>
        <begin position="372"/>
        <end position="391"/>
    </location>
</feature>
<keyword evidence="10" id="KW-1185">Reference proteome</keyword>
<comment type="subcellular location">
    <subcellularLocation>
        <location evidence="1">Cell membrane</location>
        <topology evidence="1">Multi-pass membrane protein</topology>
    </subcellularLocation>
</comment>
<dbReference type="GO" id="GO:0022857">
    <property type="term" value="F:transmembrane transporter activity"/>
    <property type="evidence" value="ECO:0007669"/>
    <property type="project" value="InterPro"/>
</dbReference>
<dbReference type="Pfam" id="PF07690">
    <property type="entry name" value="MFS_1"/>
    <property type="match status" value="1"/>
</dbReference>
<dbReference type="Proteomes" id="UP000198327">
    <property type="component" value="Unassembled WGS sequence"/>
</dbReference>
<dbReference type="InterPro" id="IPR020846">
    <property type="entry name" value="MFS_dom"/>
</dbReference>
<evidence type="ECO:0000313" key="9">
    <source>
        <dbReference type="EMBL" id="SNS76611.1"/>
    </source>
</evidence>
<evidence type="ECO:0000256" key="3">
    <source>
        <dbReference type="ARBA" id="ARBA00022692"/>
    </source>
</evidence>
<keyword evidence="5 7" id="KW-0472">Membrane</keyword>
<feature type="transmembrane region" description="Helical" evidence="7">
    <location>
        <begin position="168"/>
        <end position="186"/>
    </location>
</feature>
<dbReference type="EMBL" id="FZOW01000005">
    <property type="protein sequence ID" value="SNS76611.1"/>
    <property type="molecule type" value="Genomic_DNA"/>
</dbReference>
<sequence>MRLLHRDSVVPGPVYALAFVNVCIGLGYGVVAPVIPVFARDFGVSDLAASSVVSIYAFTRVLASFGASRILLRFDERTVLTAGLLLAAASSLAAAFAPTFLALLLLRAVGGIGTAMFTVSGQQLLFRYSTVATGGRAASVFQSGFLIGGVLGPVIGGAVALLSLRAPFLTHALTLVVGVAVVWFAFRSSDRRDAAAGVVHDLKTRPEQMTLRSALRHPGFRASIMSNLANGWVGNGVRFTLIPLFVASVIGGSPFVSGLVLVVGAVVQIVVVRPAGRLVDTWGRRPMLATGSALILVGIVLLAVIPNLPVLVLTMVLWGVGGTCAMVASAATVGDVLKGRGGTPVAGYQVTFDIGTMLGPLVAGAVAAQGSYSLAFTASIPVAALALLLTFQRWRTTEISDPDSKVVVTEESAVPAPPIRPIHAQEQREHRSRNEERCQDRSPSAGSPTISYPTGREPGPEPVEQTGPTAVSLSTSCRSSSEPVSTSSCSRTPLH</sequence>
<evidence type="ECO:0000259" key="8">
    <source>
        <dbReference type="PROSITE" id="PS50850"/>
    </source>
</evidence>
<feature type="transmembrane region" description="Helical" evidence="7">
    <location>
        <begin position="287"/>
        <end position="305"/>
    </location>
</feature>
<feature type="compositionally biased region" description="Basic and acidic residues" evidence="6">
    <location>
        <begin position="423"/>
        <end position="440"/>
    </location>
</feature>
<keyword evidence="4 7" id="KW-1133">Transmembrane helix</keyword>
<keyword evidence="3 7" id="KW-0812">Transmembrane</keyword>
<evidence type="ECO:0000256" key="1">
    <source>
        <dbReference type="ARBA" id="ARBA00004651"/>
    </source>
</evidence>
<dbReference type="PANTHER" id="PTHR43124">
    <property type="entry name" value="PURINE EFFLUX PUMP PBUE"/>
    <property type="match status" value="1"/>
</dbReference>